<feature type="compositionally biased region" description="Polar residues" evidence="1">
    <location>
        <begin position="68"/>
        <end position="78"/>
    </location>
</feature>
<evidence type="ECO:0000313" key="4">
    <source>
        <dbReference type="Proteomes" id="UP000234275"/>
    </source>
</evidence>
<keyword evidence="4" id="KW-1185">Reference proteome</keyword>
<dbReference type="GeneID" id="36559762"/>
<name>A0A2I2GFJ8_9EURO</name>
<reference evidence="3 4" key="1">
    <citation type="submission" date="2016-12" db="EMBL/GenBank/DDBJ databases">
        <title>The genomes of Aspergillus section Nigri reveals drivers in fungal speciation.</title>
        <authorList>
            <consortium name="DOE Joint Genome Institute"/>
            <person name="Vesth T.C."/>
            <person name="Nybo J."/>
            <person name="Theobald S."/>
            <person name="Brandl J."/>
            <person name="Frisvad J.C."/>
            <person name="Nielsen K.F."/>
            <person name="Lyhne E.K."/>
            <person name="Kogle M.E."/>
            <person name="Kuo A."/>
            <person name="Riley R."/>
            <person name="Clum A."/>
            <person name="Nolan M."/>
            <person name="Lipzen A."/>
            <person name="Salamov A."/>
            <person name="Henrissat B."/>
            <person name="Wiebenga A."/>
            <person name="De Vries R.P."/>
            <person name="Grigoriev I.V."/>
            <person name="Mortensen U.H."/>
            <person name="Andersen M.R."/>
            <person name="Baker S.E."/>
        </authorList>
    </citation>
    <scope>NUCLEOTIDE SEQUENCE [LARGE SCALE GENOMIC DNA]</scope>
    <source>
        <strain evidence="3 4">IBT 23096</strain>
    </source>
</reference>
<feature type="compositionally biased region" description="Basic and acidic residues" evidence="1">
    <location>
        <begin position="443"/>
        <end position="452"/>
    </location>
</feature>
<dbReference type="Proteomes" id="UP000234275">
    <property type="component" value="Unassembled WGS sequence"/>
</dbReference>
<accession>A0A2I2GFJ8</accession>
<gene>
    <name evidence="3" type="ORF">P170DRAFT_461825</name>
</gene>
<evidence type="ECO:0000256" key="1">
    <source>
        <dbReference type="SAM" id="MobiDB-lite"/>
    </source>
</evidence>
<keyword evidence="2" id="KW-0472">Membrane</keyword>
<keyword evidence="2" id="KW-1133">Transmembrane helix</keyword>
<sequence length="626" mass="69443">MKLMQFDNESQGIGFIQSLPRHHMAGLDFNQKFSFTSGQLNMAQTISNHTLTCLDSDDEAIPKFHQSPDATASQSSDMSLVDKNGAHDTDSSDNSSTDGQAGAHDRTLTPPAANPIHNSKRYDADVAEYMASFRRQPELTSSPSIPRHVTNLVYGIESQNADIAKYISEQPEATNSRSISSLVESNVFKTNNWPVEYDTEYTPDNSHIFQESQVTGMSGSRASIRIDDIEQNLIASFEAHETEETASISSEHNLQEQLGDASSVTTGEVTDSLEPQDLDLLRLEEECQEIIDALDEPLQVPSIVQTIGMHELVSLRDELDELEDSPTDDAHFFKAPEFQNSEAFEGDSADFVEEVGTNPPRALLLIRRPRSPEEWLYHAHEPEGISDEVELARNIEDEVESVAHADTVQAAEATEDCNDFSGNEEEDGQATPYSERSLVFETIKGENDPRGNDEDDEKSTLQPENDDGDLISRPLIDDFESRSQQMLVKTWLPSIRTSPASTFVPSITLSLEQLSKMSDSELTIVFRALESEKLLTLRRYPRGSRGKSGPTVLTISHSDTPCSDIKAPGEAPLAENRYLLKAAIAVLALIGLFNVLLVVWAVGFGKEREALRVVCYSWKVVLTRRM</sequence>
<keyword evidence="2" id="KW-0812">Transmembrane</keyword>
<dbReference type="AlphaFoldDB" id="A0A2I2GFJ8"/>
<proteinExistence type="predicted"/>
<dbReference type="EMBL" id="MSFO01000002">
    <property type="protein sequence ID" value="PLB51653.1"/>
    <property type="molecule type" value="Genomic_DNA"/>
</dbReference>
<protein>
    <submittedName>
        <fullName evidence="3">Uncharacterized protein</fullName>
    </submittedName>
</protein>
<feature type="region of interest" description="Disordered" evidence="1">
    <location>
        <begin position="62"/>
        <end position="119"/>
    </location>
</feature>
<organism evidence="3 4">
    <name type="scientific">Aspergillus steynii IBT 23096</name>
    <dbReference type="NCBI Taxonomy" id="1392250"/>
    <lineage>
        <taxon>Eukaryota</taxon>
        <taxon>Fungi</taxon>
        <taxon>Dikarya</taxon>
        <taxon>Ascomycota</taxon>
        <taxon>Pezizomycotina</taxon>
        <taxon>Eurotiomycetes</taxon>
        <taxon>Eurotiomycetidae</taxon>
        <taxon>Eurotiales</taxon>
        <taxon>Aspergillaceae</taxon>
        <taxon>Aspergillus</taxon>
        <taxon>Aspergillus subgen. Circumdati</taxon>
    </lineage>
</organism>
<feature type="region of interest" description="Disordered" evidence="1">
    <location>
        <begin position="415"/>
        <end position="473"/>
    </location>
</feature>
<comment type="caution">
    <text evidence="3">The sequence shown here is derived from an EMBL/GenBank/DDBJ whole genome shotgun (WGS) entry which is preliminary data.</text>
</comment>
<evidence type="ECO:0000313" key="3">
    <source>
        <dbReference type="EMBL" id="PLB51653.1"/>
    </source>
</evidence>
<feature type="region of interest" description="Disordered" evidence="1">
    <location>
        <begin position="241"/>
        <end position="269"/>
    </location>
</feature>
<feature type="compositionally biased region" description="Polar residues" evidence="1">
    <location>
        <begin position="245"/>
        <end position="269"/>
    </location>
</feature>
<dbReference type="VEuPathDB" id="FungiDB:P170DRAFT_461825"/>
<feature type="transmembrane region" description="Helical" evidence="2">
    <location>
        <begin position="578"/>
        <end position="602"/>
    </location>
</feature>
<evidence type="ECO:0000256" key="2">
    <source>
        <dbReference type="SAM" id="Phobius"/>
    </source>
</evidence>
<dbReference type="RefSeq" id="XP_024706955.1">
    <property type="nucleotide sequence ID" value="XM_024852064.1"/>
</dbReference>
<feature type="compositionally biased region" description="Acidic residues" evidence="1">
    <location>
        <begin position="415"/>
        <end position="428"/>
    </location>
</feature>